<dbReference type="PANTHER" id="PTHR31721:SF3">
    <property type="entry name" value="EXPRESSED PROTEIN"/>
    <property type="match status" value="1"/>
</dbReference>
<organism evidence="2 3">
    <name type="scientific">Zostera marina</name>
    <name type="common">Eelgrass</name>
    <dbReference type="NCBI Taxonomy" id="29655"/>
    <lineage>
        <taxon>Eukaryota</taxon>
        <taxon>Viridiplantae</taxon>
        <taxon>Streptophyta</taxon>
        <taxon>Embryophyta</taxon>
        <taxon>Tracheophyta</taxon>
        <taxon>Spermatophyta</taxon>
        <taxon>Magnoliopsida</taxon>
        <taxon>Liliopsida</taxon>
        <taxon>Zosteraceae</taxon>
        <taxon>Zostera</taxon>
    </lineage>
</organism>
<feature type="transmembrane region" description="Helical" evidence="1">
    <location>
        <begin position="107"/>
        <end position="140"/>
    </location>
</feature>
<reference evidence="3" key="1">
    <citation type="journal article" date="2016" name="Nature">
        <title>The genome of the seagrass Zostera marina reveals angiosperm adaptation to the sea.</title>
        <authorList>
            <person name="Olsen J.L."/>
            <person name="Rouze P."/>
            <person name="Verhelst B."/>
            <person name="Lin Y.-C."/>
            <person name="Bayer T."/>
            <person name="Collen J."/>
            <person name="Dattolo E."/>
            <person name="De Paoli E."/>
            <person name="Dittami S."/>
            <person name="Maumus F."/>
            <person name="Michel G."/>
            <person name="Kersting A."/>
            <person name="Lauritano C."/>
            <person name="Lohaus R."/>
            <person name="Toepel M."/>
            <person name="Tonon T."/>
            <person name="Vanneste K."/>
            <person name="Amirebrahimi M."/>
            <person name="Brakel J."/>
            <person name="Bostroem C."/>
            <person name="Chovatia M."/>
            <person name="Grimwood J."/>
            <person name="Jenkins J.W."/>
            <person name="Jueterbock A."/>
            <person name="Mraz A."/>
            <person name="Stam W.T."/>
            <person name="Tice H."/>
            <person name="Bornberg-Bauer E."/>
            <person name="Green P.J."/>
            <person name="Pearson G.A."/>
            <person name="Procaccini G."/>
            <person name="Duarte C.M."/>
            <person name="Schmutz J."/>
            <person name="Reusch T.B.H."/>
            <person name="Van de Peer Y."/>
        </authorList>
    </citation>
    <scope>NUCLEOTIDE SEQUENCE [LARGE SCALE GENOMIC DNA]</scope>
    <source>
        <strain evidence="3">cv. Finnish</strain>
    </source>
</reference>
<evidence type="ECO:0000256" key="1">
    <source>
        <dbReference type="SAM" id="Phobius"/>
    </source>
</evidence>
<dbReference type="OMA" id="WVEMESM"/>
<dbReference type="InterPro" id="IPR005134">
    <property type="entry name" value="UPF0114"/>
</dbReference>
<gene>
    <name evidence="2" type="ORF">ZOSMA_49G00610</name>
</gene>
<proteinExistence type="predicted"/>
<accession>A0A0K9NZ42</accession>
<dbReference type="EMBL" id="LFYR01001429">
    <property type="protein sequence ID" value="KMZ61993.1"/>
    <property type="molecule type" value="Genomic_DNA"/>
</dbReference>
<dbReference type="OrthoDB" id="1912077at2759"/>
<comment type="caution">
    <text evidence="2">The sequence shown here is derived from an EMBL/GenBank/DDBJ whole genome shotgun (WGS) entry which is preliminary data.</text>
</comment>
<keyword evidence="1" id="KW-1133">Transmembrane helix</keyword>
<sequence length="282" mass="30931">MAFTAAGSLLRFPHPSNSSRTQVNQVKTPAAINCQKQEVVKSSLVSSSKKTLKIARDAGEGVFGLSFLGTDAVKISLEILKSNVPKTNKLASQVQIFIETGMLNCRFFTLLAVAGSLLGSFMCLLEGCSLTLDSFFAIFLQHQTVDGGQSMRYLVEAMEMYLLGTGMLNFGFSMYAMFVRVGKMQTEHNNNLQHPILSATARSNLHQKILTSGMERQWVSQAKSKLGRALLMMLQAGTVDKFKYVNVSTALDLVCFAGAIFIISTSLFLLSRMIDKPQGKEE</sequence>
<keyword evidence="1" id="KW-0472">Membrane</keyword>
<dbReference type="PANTHER" id="PTHR31721">
    <property type="entry name" value="OS06G0710300 PROTEIN"/>
    <property type="match status" value="1"/>
</dbReference>
<dbReference type="Pfam" id="PF03350">
    <property type="entry name" value="UPF0114"/>
    <property type="match status" value="1"/>
</dbReference>
<feature type="transmembrane region" description="Helical" evidence="1">
    <location>
        <begin position="160"/>
        <end position="178"/>
    </location>
</feature>
<keyword evidence="3" id="KW-1185">Reference proteome</keyword>
<dbReference type="GO" id="GO:0009941">
    <property type="term" value="C:chloroplast envelope"/>
    <property type="evidence" value="ECO:0000318"/>
    <property type="project" value="GO_Central"/>
</dbReference>
<name>A0A0K9NZ42_ZOSMR</name>
<evidence type="ECO:0000313" key="3">
    <source>
        <dbReference type="Proteomes" id="UP000036987"/>
    </source>
</evidence>
<dbReference type="Proteomes" id="UP000036987">
    <property type="component" value="Unassembled WGS sequence"/>
</dbReference>
<dbReference type="AlphaFoldDB" id="A0A0K9NZ42"/>
<evidence type="ECO:0000313" key="2">
    <source>
        <dbReference type="EMBL" id="KMZ61993.1"/>
    </source>
</evidence>
<feature type="transmembrane region" description="Helical" evidence="1">
    <location>
        <begin position="250"/>
        <end position="270"/>
    </location>
</feature>
<evidence type="ECO:0008006" key="4">
    <source>
        <dbReference type="Google" id="ProtNLM"/>
    </source>
</evidence>
<protein>
    <recommendedName>
        <fullName evidence="4">Transmembrane protein</fullName>
    </recommendedName>
</protein>
<keyword evidence="1" id="KW-0812">Transmembrane</keyword>